<dbReference type="InterPro" id="IPR051063">
    <property type="entry name" value="PDI"/>
</dbReference>
<reference evidence="2" key="1">
    <citation type="submission" date="2023-03" db="EMBL/GenBank/DDBJ databases">
        <title>Mating type loci evolution in Malassezia.</title>
        <authorList>
            <person name="Coelho M.A."/>
        </authorList>
    </citation>
    <scope>NUCLEOTIDE SEQUENCE</scope>
    <source>
        <strain evidence="2">CBS 7876</strain>
    </source>
</reference>
<protein>
    <submittedName>
        <fullName evidence="2">Protein disulfide-isomerase</fullName>
        <ecNumber evidence="2">5.3.4.1</ecNumber>
    </submittedName>
</protein>
<dbReference type="GO" id="GO:0005783">
    <property type="term" value="C:endoplasmic reticulum"/>
    <property type="evidence" value="ECO:0007669"/>
    <property type="project" value="TreeGrafter"/>
</dbReference>
<accession>A0AAF0DYL0</accession>
<evidence type="ECO:0000259" key="1">
    <source>
        <dbReference type="Pfam" id="PF00085"/>
    </source>
</evidence>
<dbReference type="EMBL" id="CP119935">
    <property type="protein sequence ID" value="WFD02933.1"/>
    <property type="molecule type" value="Genomic_DNA"/>
</dbReference>
<dbReference type="AlphaFoldDB" id="A0AAF0DYL0"/>
<feature type="domain" description="Thioredoxin" evidence="1">
    <location>
        <begin position="151"/>
        <end position="214"/>
    </location>
</feature>
<dbReference type="InterPro" id="IPR013766">
    <property type="entry name" value="Thioredoxin_domain"/>
</dbReference>
<evidence type="ECO:0000313" key="3">
    <source>
        <dbReference type="Proteomes" id="UP001214603"/>
    </source>
</evidence>
<dbReference type="Proteomes" id="UP001214603">
    <property type="component" value="Chromosome 2"/>
</dbReference>
<evidence type="ECO:0000313" key="2">
    <source>
        <dbReference type="EMBL" id="WFD02933.1"/>
    </source>
</evidence>
<organism evidence="2 3">
    <name type="scientific">Malassezia obtusa</name>
    <dbReference type="NCBI Taxonomy" id="76774"/>
    <lineage>
        <taxon>Eukaryota</taxon>
        <taxon>Fungi</taxon>
        <taxon>Dikarya</taxon>
        <taxon>Basidiomycota</taxon>
        <taxon>Ustilaginomycotina</taxon>
        <taxon>Malasseziomycetes</taxon>
        <taxon>Malasseziales</taxon>
        <taxon>Malasseziaceae</taxon>
        <taxon>Malassezia</taxon>
    </lineage>
</organism>
<name>A0AAF0DYL0_9BASI</name>
<dbReference type="SUPFAM" id="SSF52833">
    <property type="entry name" value="Thioredoxin-like"/>
    <property type="match status" value="2"/>
</dbReference>
<dbReference type="CDD" id="cd02961">
    <property type="entry name" value="PDI_a_family"/>
    <property type="match status" value="1"/>
</dbReference>
<gene>
    <name evidence="2" type="ORF">MOBT1_001622</name>
</gene>
<dbReference type="GO" id="GO:0006457">
    <property type="term" value="P:protein folding"/>
    <property type="evidence" value="ECO:0007669"/>
    <property type="project" value="TreeGrafter"/>
</dbReference>
<dbReference type="Pfam" id="PF00085">
    <property type="entry name" value="Thioredoxin"/>
    <property type="match status" value="1"/>
</dbReference>
<dbReference type="InterPro" id="IPR036249">
    <property type="entry name" value="Thioredoxin-like_sf"/>
</dbReference>
<keyword evidence="2" id="KW-0413">Isomerase</keyword>
<dbReference type="GO" id="GO:0003756">
    <property type="term" value="F:protein disulfide isomerase activity"/>
    <property type="evidence" value="ECO:0007669"/>
    <property type="project" value="UniProtKB-EC"/>
</dbReference>
<dbReference type="EC" id="5.3.4.1" evidence="2"/>
<keyword evidence="3" id="KW-1185">Reference proteome</keyword>
<proteinExistence type="predicted"/>
<sequence>MTLARVNCLISMDLCVQEQIGMYPQLSLYYDGVRVKSDVKDDFSLEGLSAYVDKAAHEYLLRKTGQSNATQAASSIAASAPSSTATSVSSTASTSAAASTAEPSSNTAELSIAPLQGLTEFGTAAVPNEAVLESYLGAERGQGPSFVKCTSLFAKLAVSVKGQVNAIAVDCEKYSDVCMKYEVRGYPTLRVYNNGNVSHYQSVRTKQAMLSFLQEQGVYTSLHPIRAQELDSELSHARVSFLYLSAPAAQADERNMVDLAGIEYDHGKLLYSTDPELLRRFPAASQKTGYSSIGSRLLVFKEYQSQPSAALELQTLSTNMQDARDQVLQWFERHGHERLAQVDGDSLQKTLENNLGQSVVLAVLGADTNDATALSAQVDSVRQLANSWSKKEALNADAALRFVWLDAERHQDLLERYHVDIAQVPKLLYFRPTDHTVVPYDGSTWLEQSAVLAWLNRVQSGDVVGGRYGSMLDRTISSVRSTGSEAGSLVQRHPLLVLLLVVVGLLMIPRVRRAIRPVAQGYRKLV</sequence>
<dbReference type="PANTHER" id="PTHR45672">
    <property type="entry name" value="PROTEIN DISULFIDE-ISOMERASE C17H9.14C-RELATED"/>
    <property type="match status" value="1"/>
</dbReference>
<dbReference type="Gene3D" id="3.40.30.10">
    <property type="entry name" value="Glutaredoxin"/>
    <property type="match status" value="2"/>
</dbReference>